<dbReference type="eggNOG" id="COG0759">
    <property type="taxonomic scope" value="Bacteria"/>
</dbReference>
<dbReference type="STRING" id="1230338.MOMA_02355"/>
<dbReference type="SMART" id="SM01234">
    <property type="entry name" value="Haemolytic"/>
    <property type="match status" value="1"/>
</dbReference>
<name>L2F8I5_9GAMM</name>
<sequence length="103" mass="12015">MKRLLDKVLSQILFGLIVFYRYAISPLLPARCRFYPTCSAYGLEAVRLHGGVYGGWLTVCRICRCHPWGGFGVDFVPLPLYRYRFEQVSVLPNGYFVRYWQRG</sequence>
<dbReference type="OrthoDB" id="9801753at2"/>
<dbReference type="PATRIC" id="fig|1230338.3.peg.515"/>
<dbReference type="EMBL" id="ANIN01000001">
    <property type="protein sequence ID" value="ELA09210.1"/>
    <property type="molecule type" value="Genomic_DNA"/>
</dbReference>
<gene>
    <name evidence="2" type="ORF">MOMA_02355</name>
</gene>
<dbReference type="NCBIfam" id="TIGR00278">
    <property type="entry name" value="membrane protein insertion efficiency factor YidD"/>
    <property type="match status" value="1"/>
</dbReference>
<reference evidence="2 3" key="1">
    <citation type="journal article" date="2013" name="Genome Announc.">
        <title>Genome Sequence of Moraxella macacae 0408225, a Novel Bacterial Species Isolated from a Cynomolgus Macaque with Epistaxis.</title>
        <authorList>
            <person name="Ladner J.T."/>
            <person name="Whitehouse C.A."/>
            <person name="Koroleva G.I."/>
            <person name="Palacios G.F."/>
        </authorList>
    </citation>
    <scope>NUCLEOTIDE SEQUENCE [LARGE SCALE GENOMIC DNA]</scope>
    <source>
        <strain evidence="2 3">0408225</strain>
    </source>
</reference>
<comment type="subcellular location">
    <subcellularLocation>
        <location evidence="1">Cell membrane</location>
        <topology evidence="1">Peripheral membrane protein</topology>
        <orientation evidence="1">Cytoplasmic side</orientation>
    </subcellularLocation>
</comment>
<evidence type="ECO:0000256" key="1">
    <source>
        <dbReference type="HAMAP-Rule" id="MF_00386"/>
    </source>
</evidence>
<dbReference type="HAMAP" id="MF_00386">
    <property type="entry name" value="UPF0161_YidD"/>
    <property type="match status" value="1"/>
</dbReference>
<dbReference type="AlphaFoldDB" id="L2F8I5"/>
<dbReference type="InterPro" id="IPR002696">
    <property type="entry name" value="Membr_insert_effic_factor_YidD"/>
</dbReference>
<proteinExistence type="inferred from homology"/>
<dbReference type="PANTHER" id="PTHR33383:SF1">
    <property type="entry name" value="MEMBRANE PROTEIN INSERTION EFFICIENCY FACTOR-RELATED"/>
    <property type="match status" value="1"/>
</dbReference>
<dbReference type="Proteomes" id="UP000023795">
    <property type="component" value="Unassembled WGS sequence"/>
</dbReference>
<dbReference type="RefSeq" id="WP_009767030.1">
    <property type="nucleotide sequence ID" value="NZ_ANIN01000001.1"/>
</dbReference>
<organism evidence="2 3">
    <name type="scientific">Moraxella macacae 0408225</name>
    <dbReference type="NCBI Taxonomy" id="1230338"/>
    <lineage>
        <taxon>Bacteria</taxon>
        <taxon>Pseudomonadati</taxon>
        <taxon>Pseudomonadota</taxon>
        <taxon>Gammaproteobacteria</taxon>
        <taxon>Moraxellales</taxon>
        <taxon>Moraxellaceae</taxon>
        <taxon>Moraxella</taxon>
    </lineage>
</organism>
<keyword evidence="1" id="KW-0472">Membrane</keyword>
<accession>L2F8I5</accession>
<dbReference type="GO" id="GO:0005886">
    <property type="term" value="C:plasma membrane"/>
    <property type="evidence" value="ECO:0007669"/>
    <property type="project" value="UniProtKB-SubCell"/>
</dbReference>
<comment type="function">
    <text evidence="1">Could be involved in insertion of integral membrane proteins into the membrane.</text>
</comment>
<keyword evidence="3" id="KW-1185">Reference proteome</keyword>
<dbReference type="Pfam" id="PF01809">
    <property type="entry name" value="YidD"/>
    <property type="match status" value="1"/>
</dbReference>
<comment type="similarity">
    <text evidence="1">Belongs to the UPF0161 family.</text>
</comment>
<keyword evidence="1" id="KW-1003">Cell membrane</keyword>
<evidence type="ECO:0000313" key="2">
    <source>
        <dbReference type="EMBL" id="ELA09210.1"/>
    </source>
</evidence>
<evidence type="ECO:0000313" key="3">
    <source>
        <dbReference type="Proteomes" id="UP000023795"/>
    </source>
</evidence>
<comment type="caution">
    <text evidence="2">The sequence shown here is derived from an EMBL/GenBank/DDBJ whole genome shotgun (WGS) entry which is preliminary data.</text>
</comment>
<protein>
    <recommendedName>
        <fullName evidence="1">Putative membrane protein insertion efficiency factor</fullName>
    </recommendedName>
</protein>
<dbReference type="PANTHER" id="PTHR33383">
    <property type="entry name" value="MEMBRANE PROTEIN INSERTION EFFICIENCY FACTOR-RELATED"/>
    <property type="match status" value="1"/>
</dbReference>